<dbReference type="InterPro" id="IPR021878">
    <property type="entry name" value="TgpA_N"/>
</dbReference>
<dbReference type="PANTHER" id="PTHR42736:SF1">
    <property type="entry name" value="PROTEIN-GLUTAMINE GAMMA-GLUTAMYLTRANSFERASE"/>
    <property type="match status" value="1"/>
</dbReference>
<keyword evidence="2" id="KW-0812">Transmembrane</keyword>
<feature type="transmembrane region" description="Helical" evidence="2">
    <location>
        <begin position="35"/>
        <end position="56"/>
    </location>
</feature>
<dbReference type="OrthoDB" id="3651060at2"/>
<evidence type="ECO:0000313" key="5">
    <source>
        <dbReference type="Proteomes" id="UP000198867"/>
    </source>
</evidence>
<proteinExistence type="predicted"/>
<evidence type="ECO:0000259" key="3">
    <source>
        <dbReference type="SMART" id="SM00460"/>
    </source>
</evidence>
<gene>
    <name evidence="4" type="ORF">SAMN05216219_0008</name>
</gene>
<dbReference type="PANTHER" id="PTHR42736">
    <property type="entry name" value="PROTEIN-GLUTAMINE GAMMA-GLUTAMYLTRANSFERASE"/>
    <property type="match status" value="1"/>
</dbReference>
<sequence length="759" mass="81456">MTSWGLRIPVAVLFAVASIAIATSVWWPVYQTPQFVVMCVGAILFGTLIALAGWLFRLSGIVVLGITVLVYLAIGVPLTMPDRAVAGLLPSPDALLDLIKETATAWKELITILVPVGTYQGLLIPALFAILGTTVLTVSMALRVERAELAVLWPILLLVLGIAFGPEDPWFPLAIGLGLTLVLLGWLIWLRGTRHRDQLRQHTAVVASVAPSRRERRRAGIVGAMSAALILAIAISGGAVLASALPADTPRNVLRSNIEQDFDPQDYPSPLSGFRRYLLPDLASQPMLRVSGIPQDGRVRLATLDTYDGVVYSVGGPESASASGTFVRVPHRLEQAARGERVSMTVVIDGLSGVWVPGAGHLAEIRFTGENRAELADRFFYNDVTGSGAVLSGLAKGDGYRLTSVVTPMPSQAELSDIRPGTAELPPFDGAPGALTDRLSDYTDGITTPGAQLVAMLDGLKTDGYISHGVGADEPPSRSGHGIDRIEELFTSQPMVGDAEQYAVAASLMARALGFPARVVVGFLSPQPDATGIVTLSGRDISAWVEVQDSSGRWLSVDPVPAAREIPEKQPEEPQKVSRPPAIVQPPVDEDDDEIEQVPPADSEQNDDVAANPFLAALLLVAQIGGSLLLVIALIAAPFLAVVAAKVRRRTLRRRRPHPADRIRGGWQEFADSALDYGLEPPPSATRREVARAVGGKRAFALASVADRATFSIERPSHEDADRVWAAVDDLRRSLATGRTRRQRFRAASSLRSLRTRRR</sequence>
<dbReference type="Pfam" id="PF11992">
    <property type="entry name" value="TgpA_N"/>
    <property type="match status" value="1"/>
</dbReference>
<feature type="domain" description="Transglutaminase-like" evidence="3">
    <location>
        <begin position="491"/>
        <end position="561"/>
    </location>
</feature>
<dbReference type="InterPro" id="IPR052901">
    <property type="entry name" value="Bact_TGase-like"/>
</dbReference>
<feature type="transmembrane region" description="Helical" evidence="2">
    <location>
        <begin position="12"/>
        <end position="29"/>
    </location>
</feature>
<keyword evidence="2" id="KW-1133">Transmembrane helix</keyword>
<dbReference type="Pfam" id="PF01841">
    <property type="entry name" value="Transglut_core"/>
    <property type="match status" value="1"/>
</dbReference>
<dbReference type="STRING" id="995034.SAMN05216219_0008"/>
<protein>
    <recommendedName>
        <fullName evidence="3">Transglutaminase-like domain-containing protein</fullName>
    </recommendedName>
</protein>
<feature type="transmembrane region" description="Helical" evidence="2">
    <location>
        <begin position="614"/>
        <end position="645"/>
    </location>
</feature>
<feature type="transmembrane region" description="Helical" evidence="2">
    <location>
        <begin position="122"/>
        <end position="142"/>
    </location>
</feature>
<evidence type="ECO:0000256" key="1">
    <source>
        <dbReference type="SAM" id="MobiDB-lite"/>
    </source>
</evidence>
<dbReference type="InterPro" id="IPR038765">
    <property type="entry name" value="Papain-like_cys_pep_sf"/>
</dbReference>
<evidence type="ECO:0000256" key="2">
    <source>
        <dbReference type="SAM" id="Phobius"/>
    </source>
</evidence>
<feature type="region of interest" description="Disordered" evidence="1">
    <location>
        <begin position="566"/>
        <end position="607"/>
    </location>
</feature>
<dbReference type="SUPFAM" id="SSF54001">
    <property type="entry name" value="Cysteine proteinases"/>
    <property type="match status" value="1"/>
</dbReference>
<dbReference type="AlphaFoldDB" id="A0A1I4Y7D4"/>
<keyword evidence="5" id="KW-1185">Reference proteome</keyword>
<accession>A0A1I4Y7D4</accession>
<evidence type="ECO:0000313" key="4">
    <source>
        <dbReference type="EMBL" id="SFN33986.1"/>
    </source>
</evidence>
<dbReference type="Gene3D" id="3.10.620.30">
    <property type="match status" value="1"/>
</dbReference>
<keyword evidence="2" id="KW-0472">Membrane</keyword>
<dbReference type="EMBL" id="FOVM01000001">
    <property type="protein sequence ID" value="SFN33986.1"/>
    <property type="molecule type" value="Genomic_DNA"/>
</dbReference>
<reference evidence="5" key="1">
    <citation type="submission" date="2016-10" db="EMBL/GenBank/DDBJ databases">
        <authorList>
            <person name="Varghese N."/>
            <person name="Submissions S."/>
        </authorList>
    </citation>
    <scope>NUCLEOTIDE SEQUENCE [LARGE SCALE GENOMIC DNA]</scope>
    <source>
        <strain evidence="5">CGMCC 1.11101</strain>
    </source>
</reference>
<dbReference type="Proteomes" id="UP000198867">
    <property type="component" value="Unassembled WGS sequence"/>
</dbReference>
<feature type="transmembrane region" description="Helical" evidence="2">
    <location>
        <begin position="149"/>
        <end position="165"/>
    </location>
</feature>
<name>A0A1I4Y7D4_9MICO</name>
<dbReference type="InterPro" id="IPR002931">
    <property type="entry name" value="Transglutaminase-like"/>
</dbReference>
<dbReference type="SMART" id="SM00460">
    <property type="entry name" value="TGc"/>
    <property type="match status" value="1"/>
</dbReference>
<feature type="compositionally biased region" description="Basic and acidic residues" evidence="1">
    <location>
        <begin position="566"/>
        <end position="576"/>
    </location>
</feature>
<feature type="transmembrane region" description="Helical" evidence="2">
    <location>
        <begin position="61"/>
        <end position="80"/>
    </location>
</feature>
<feature type="transmembrane region" description="Helical" evidence="2">
    <location>
        <begin position="171"/>
        <end position="190"/>
    </location>
</feature>
<organism evidence="4 5">
    <name type="scientific">Mycetocola miduiensis</name>
    <dbReference type="NCBI Taxonomy" id="995034"/>
    <lineage>
        <taxon>Bacteria</taxon>
        <taxon>Bacillati</taxon>
        <taxon>Actinomycetota</taxon>
        <taxon>Actinomycetes</taxon>
        <taxon>Micrococcales</taxon>
        <taxon>Microbacteriaceae</taxon>
        <taxon>Mycetocola</taxon>
    </lineage>
</organism>
<dbReference type="RefSeq" id="WP_090707756.1">
    <property type="nucleotide sequence ID" value="NZ_FOVM01000001.1"/>
</dbReference>
<feature type="transmembrane region" description="Helical" evidence="2">
    <location>
        <begin position="221"/>
        <end position="245"/>
    </location>
</feature>